<dbReference type="InterPro" id="IPR052919">
    <property type="entry name" value="TA_system_RNase"/>
</dbReference>
<dbReference type="PANTHER" id="PTHR36173:SF2">
    <property type="entry name" value="RIBONUCLEASE VAPC16"/>
    <property type="match status" value="1"/>
</dbReference>
<evidence type="ECO:0000259" key="1">
    <source>
        <dbReference type="Pfam" id="PF01850"/>
    </source>
</evidence>
<gene>
    <name evidence="2" type="ORF">SAMN05444515_12515</name>
</gene>
<dbReference type="PANTHER" id="PTHR36173">
    <property type="entry name" value="RIBONUCLEASE VAPC16-RELATED"/>
    <property type="match status" value="1"/>
</dbReference>
<dbReference type="EMBL" id="FOAA01000025">
    <property type="protein sequence ID" value="SEL61959.1"/>
    <property type="molecule type" value="Genomic_DNA"/>
</dbReference>
<dbReference type="InterPro" id="IPR029060">
    <property type="entry name" value="PIN-like_dom_sf"/>
</dbReference>
<organism evidence="2 3">
    <name type="scientific">Ectothiorhodospira marina</name>
    <dbReference type="NCBI Taxonomy" id="1396821"/>
    <lineage>
        <taxon>Bacteria</taxon>
        <taxon>Pseudomonadati</taxon>
        <taxon>Pseudomonadota</taxon>
        <taxon>Gammaproteobacteria</taxon>
        <taxon>Chromatiales</taxon>
        <taxon>Ectothiorhodospiraceae</taxon>
        <taxon>Ectothiorhodospira</taxon>
    </lineage>
</organism>
<protein>
    <submittedName>
        <fullName evidence="2">PIN domain nuclease, a component of toxin-antitoxin system (PIN domain)</fullName>
    </submittedName>
</protein>
<dbReference type="Gene3D" id="3.40.50.1010">
    <property type="entry name" value="5'-nuclease"/>
    <property type="match status" value="1"/>
</dbReference>
<dbReference type="InterPro" id="IPR002716">
    <property type="entry name" value="PIN_dom"/>
</dbReference>
<feature type="domain" description="PIN" evidence="1">
    <location>
        <begin position="4"/>
        <end position="122"/>
    </location>
</feature>
<sequence>MILLLDTHLLLWAASQPERLSATAKEKLMDENNALWFSAASLWEVTIKAGLGRSDFQVDPHRLKRGLIDNGYTELPITSTHALAVHHLPPIHRDPFDRLLVAQAESEGVLLLTADETVARYPGPVMLV</sequence>
<dbReference type="RefSeq" id="WP_090255708.1">
    <property type="nucleotide sequence ID" value="NZ_FOAA01000025.1"/>
</dbReference>
<dbReference type="Proteomes" id="UP000199256">
    <property type="component" value="Unassembled WGS sequence"/>
</dbReference>
<evidence type="ECO:0000313" key="2">
    <source>
        <dbReference type="EMBL" id="SEL61959.1"/>
    </source>
</evidence>
<dbReference type="OrthoDB" id="9798990at2"/>
<keyword evidence="3" id="KW-1185">Reference proteome</keyword>
<evidence type="ECO:0000313" key="3">
    <source>
        <dbReference type="Proteomes" id="UP000199256"/>
    </source>
</evidence>
<dbReference type="InterPro" id="IPR041705">
    <property type="entry name" value="PIN_Sll0205"/>
</dbReference>
<dbReference type="CDD" id="cd09872">
    <property type="entry name" value="PIN_Sll0205-like"/>
    <property type="match status" value="1"/>
</dbReference>
<name>A0A1H7RPK2_9GAMM</name>
<dbReference type="STRING" id="1396821.SAMN05444515_12515"/>
<dbReference type="SUPFAM" id="SSF88723">
    <property type="entry name" value="PIN domain-like"/>
    <property type="match status" value="1"/>
</dbReference>
<accession>A0A1H7RPK2</accession>
<dbReference type="Pfam" id="PF01850">
    <property type="entry name" value="PIN"/>
    <property type="match status" value="1"/>
</dbReference>
<proteinExistence type="predicted"/>
<reference evidence="3" key="1">
    <citation type="submission" date="2016-10" db="EMBL/GenBank/DDBJ databases">
        <authorList>
            <person name="Varghese N."/>
            <person name="Submissions S."/>
        </authorList>
    </citation>
    <scope>NUCLEOTIDE SEQUENCE [LARGE SCALE GENOMIC DNA]</scope>
    <source>
        <strain evidence="3">DSM 241</strain>
    </source>
</reference>
<dbReference type="AlphaFoldDB" id="A0A1H7RPK2"/>